<dbReference type="EMBL" id="CATQJL010000326">
    <property type="protein sequence ID" value="CAJ0609403.1"/>
    <property type="molecule type" value="Genomic_DNA"/>
</dbReference>
<dbReference type="InterPro" id="IPR052751">
    <property type="entry name" value="Plant_MAPKKK"/>
</dbReference>
<feature type="domain" description="Protein kinase" evidence="3">
    <location>
        <begin position="624"/>
        <end position="913"/>
    </location>
</feature>
<gene>
    <name evidence="4" type="ORF">CYNAS_LOCUS21386</name>
</gene>
<dbReference type="InterPro" id="IPR001245">
    <property type="entry name" value="Ser-Thr/Tyr_kinase_cat_dom"/>
</dbReference>
<comment type="caution">
    <text evidence="4">The sequence shown here is derived from an EMBL/GenBank/DDBJ whole genome shotgun (WGS) entry which is preliminary data.</text>
</comment>
<dbReference type="GO" id="GO:0004672">
    <property type="term" value="F:protein kinase activity"/>
    <property type="evidence" value="ECO:0007669"/>
    <property type="project" value="InterPro"/>
</dbReference>
<dbReference type="InterPro" id="IPR011009">
    <property type="entry name" value="Kinase-like_dom_sf"/>
</dbReference>
<evidence type="ECO:0000256" key="1">
    <source>
        <dbReference type="SAM" id="MobiDB-lite"/>
    </source>
</evidence>
<dbReference type="InterPro" id="IPR000719">
    <property type="entry name" value="Prot_kinase_dom"/>
</dbReference>
<keyword evidence="2" id="KW-0732">Signal</keyword>
<dbReference type="AlphaFoldDB" id="A0AA36HF13"/>
<dbReference type="GO" id="GO:0007165">
    <property type="term" value="P:signal transduction"/>
    <property type="evidence" value="ECO:0007669"/>
    <property type="project" value="TreeGrafter"/>
</dbReference>
<dbReference type="GO" id="GO:0005524">
    <property type="term" value="F:ATP binding"/>
    <property type="evidence" value="ECO:0007669"/>
    <property type="project" value="InterPro"/>
</dbReference>
<accession>A0AA36HF13</accession>
<dbReference type="Gene3D" id="1.10.510.10">
    <property type="entry name" value="Transferase(Phosphotransferase) domain 1"/>
    <property type="match status" value="1"/>
</dbReference>
<keyword evidence="5" id="KW-1185">Reference proteome</keyword>
<dbReference type="PROSITE" id="PS50011">
    <property type="entry name" value="PROTEIN_KINASE_DOM"/>
    <property type="match status" value="1"/>
</dbReference>
<evidence type="ECO:0000313" key="5">
    <source>
        <dbReference type="Proteomes" id="UP001176961"/>
    </source>
</evidence>
<dbReference type="Proteomes" id="UP001176961">
    <property type="component" value="Unassembled WGS sequence"/>
</dbReference>
<evidence type="ECO:0000256" key="2">
    <source>
        <dbReference type="SAM" id="SignalP"/>
    </source>
</evidence>
<reference evidence="4" key="1">
    <citation type="submission" date="2023-07" db="EMBL/GenBank/DDBJ databases">
        <authorList>
            <consortium name="CYATHOMIX"/>
        </authorList>
    </citation>
    <scope>NUCLEOTIDE SEQUENCE</scope>
    <source>
        <strain evidence="4">N/A</strain>
    </source>
</reference>
<proteinExistence type="predicted"/>
<dbReference type="Pfam" id="PF07714">
    <property type="entry name" value="PK_Tyr_Ser-Thr"/>
    <property type="match status" value="1"/>
</dbReference>
<evidence type="ECO:0000259" key="3">
    <source>
        <dbReference type="PROSITE" id="PS50011"/>
    </source>
</evidence>
<protein>
    <recommendedName>
        <fullName evidence="3">Protein kinase domain-containing protein</fullName>
    </recommendedName>
</protein>
<dbReference type="PANTHER" id="PTHR48011">
    <property type="entry name" value="CCR4-NOT TRANSCRIPTIONAL COMPLEX SUBUNIT CAF120-RELATED"/>
    <property type="match status" value="1"/>
</dbReference>
<organism evidence="4 5">
    <name type="scientific">Cylicocyclus nassatus</name>
    <name type="common">Nematode worm</name>
    <dbReference type="NCBI Taxonomy" id="53992"/>
    <lineage>
        <taxon>Eukaryota</taxon>
        <taxon>Metazoa</taxon>
        <taxon>Ecdysozoa</taxon>
        <taxon>Nematoda</taxon>
        <taxon>Chromadorea</taxon>
        <taxon>Rhabditida</taxon>
        <taxon>Rhabditina</taxon>
        <taxon>Rhabditomorpha</taxon>
        <taxon>Strongyloidea</taxon>
        <taxon>Strongylidae</taxon>
        <taxon>Cylicocyclus</taxon>
    </lineage>
</organism>
<dbReference type="PANTHER" id="PTHR48011:SF4">
    <property type="entry name" value="MITOGEN-ACTIVATED PROTEIN KINASE KINASE KINASE 19"/>
    <property type="match status" value="1"/>
</dbReference>
<feature type="region of interest" description="Disordered" evidence="1">
    <location>
        <begin position="544"/>
        <end position="584"/>
    </location>
</feature>
<sequence length="927" mass="102515">MRELLILLIIRLSTSTSQVTTPTQGQCQAVCLREFATLKEFIALDGSAYREPDVVNNSDFALCKLGCGSPGFTELKLEPFKRGQAIYATIINQNGASVPNPSKSPIQNVSLLCADSAENNGSAFWKVALDVRNESDSGMLAHWVEAVRRVNNDVSSDTVVFSTWTYSSYVDFYGAVDVSNASVQFRATSFNGSGLLGHVSSSDWYGEGQLAGGNYIQMSVTEELWKDELAAARLAFKTTRISSCSLVLSFNSHMGVEQRMELVMDRSRGYLLDRLAFDHPYTVRLWHIGAITTAYTAFEFRTPQCLKLVNDPALCAPPPVSDISWSWNSTENEGNRIVLSWMYGSPTQMVEDGSRVERRDSIQPIVTAFPRMVHFDIAVNPLVTASQYQCQFLDGQRRVVTWTHRSVVLYVPNEECNYGIEITVVDSRNRRSTTTKTQVIRYEEKYQMLLSGDGWNTGVIVLSLVVLASFLSVSAALVACRVRDRREWNTIKRSISPPSPGLTITRTTSASAVGLANKYVMNERCPMRTVNMVRLSFSENSERGANSAPIIKNNSTGTAETDDGSKDASTPTTDEADYDTIGTPRLTHNPCQSGTCSGRCLPASIITAVSNIKPSTLIVPHDYLVVSRRLSRPPFSLWTTKHVVWPATEQTFAIKYSQQGIGHLRREFKVLNHMSVNHKNLVRWLGVGVCSGQVLSLLFEPCSGSTLAGFLDDVRKNLLNRAASDVPTNDYKIHNLAYHLHRYALNIIEALVFLHEQGCVHSHITAENVYLAVDYSDPLDIPCDQSVKLGDFCWASVPRVKCGRVHSPQSLLPPEAVNNDEDCSTATDIWQYGLLLASLVTLNSVQPLICLPPDLLLTDRIIKNYYTCLSSGVRQVDPYMTALRSKILMCLPSNPKSRASAKKLEKEIISINFAAPVSVAGTSSVLV</sequence>
<feature type="signal peptide" evidence="2">
    <location>
        <begin position="1"/>
        <end position="17"/>
    </location>
</feature>
<feature type="chain" id="PRO_5041222171" description="Protein kinase domain-containing protein" evidence="2">
    <location>
        <begin position="18"/>
        <end position="927"/>
    </location>
</feature>
<evidence type="ECO:0000313" key="4">
    <source>
        <dbReference type="EMBL" id="CAJ0609403.1"/>
    </source>
</evidence>
<dbReference type="SUPFAM" id="SSF56112">
    <property type="entry name" value="Protein kinase-like (PK-like)"/>
    <property type="match status" value="1"/>
</dbReference>
<name>A0AA36HF13_CYLNA</name>